<keyword evidence="3" id="KW-1185">Reference proteome</keyword>
<dbReference type="RefSeq" id="XP_066722067.1">
    <property type="nucleotide sequence ID" value="XM_066851435.1"/>
</dbReference>
<proteinExistence type="predicted"/>
<reference evidence="2 3" key="1">
    <citation type="submission" date="2023-01" db="EMBL/GenBank/DDBJ databases">
        <title>Analysis of 21 Apiospora genomes using comparative genomics revels a genus with tremendous synthesis potential of carbohydrate active enzymes and secondary metabolites.</title>
        <authorList>
            <person name="Sorensen T."/>
        </authorList>
    </citation>
    <scope>NUCLEOTIDE SEQUENCE [LARGE SCALE GENOMIC DNA]</scope>
    <source>
        <strain evidence="2 3">CBS 135458</strain>
    </source>
</reference>
<feature type="chain" id="PRO_5045987442" evidence="1">
    <location>
        <begin position="20"/>
        <end position="211"/>
    </location>
</feature>
<dbReference type="EMBL" id="JAQQWL010000001">
    <property type="protein sequence ID" value="KAK8090521.1"/>
    <property type="molecule type" value="Genomic_DNA"/>
</dbReference>
<accession>A0ABR1X546</accession>
<comment type="caution">
    <text evidence="2">The sequence shown here is derived from an EMBL/GenBank/DDBJ whole genome shotgun (WGS) entry which is preliminary data.</text>
</comment>
<feature type="signal peptide" evidence="1">
    <location>
        <begin position="1"/>
        <end position="19"/>
    </location>
</feature>
<keyword evidence="1" id="KW-0732">Signal</keyword>
<protein>
    <submittedName>
        <fullName evidence="2">Uncharacterized protein</fullName>
    </submittedName>
</protein>
<evidence type="ECO:0000313" key="3">
    <source>
        <dbReference type="Proteomes" id="UP001480595"/>
    </source>
</evidence>
<dbReference type="Proteomes" id="UP001480595">
    <property type="component" value="Unassembled WGS sequence"/>
</dbReference>
<gene>
    <name evidence="2" type="ORF">PG994_000026</name>
</gene>
<evidence type="ECO:0000256" key="1">
    <source>
        <dbReference type="SAM" id="SignalP"/>
    </source>
</evidence>
<dbReference type="GeneID" id="92084498"/>
<name>A0ABR1X546_9PEZI</name>
<evidence type="ECO:0000313" key="2">
    <source>
        <dbReference type="EMBL" id="KAK8090521.1"/>
    </source>
</evidence>
<sequence length="211" mass="23693">MVPTTLFICLIGMVSHLLGSPVTPEAPGRAAAGLQTIPLGQNSTDPDQQGNVALLGDEGQVDWWQDIEKRVEAAGTKCHDCDVYIPFADSGCHKSFNQIDHEDFQHAINAMGLLNDDGEVVHQKSMRFLRYESVVIWVCTCAGKQNFPYIQWQFFMDRMGEQCPAFDEGYRARAGWLYIHDWAKGLNVDNWDSFDRRMKAGEDGCGLGCLW</sequence>
<organism evidence="2 3">
    <name type="scientific">Apiospora phragmitis</name>
    <dbReference type="NCBI Taxonomy" id="2905665"/>
    <lineage>
        <taxon>Eukaryota</taxon>
        <taxon>Fungi</taxon>
        <taxon>Dikarya</taxon>
        <taxon>Ascomycota</taxon>
        <taxon>Pezizomycotina</taxon>
        <taxon>Sordariomycetes</taxon>
        <taxon>Xylariomycetidae</taxon>
        <taxon>Amphisphaeriales</taxon>
        <taxon>Apiosporaceae</taxon>
        <taxon>Apiospora</taxon>
    </lineage>
</organism>